<feature type="region of interest" description="Disordered" evidence="1">
    <location>
        <begin position="67"/>
        <end position="107"/>
    </location>
</feature>
<dbReference type="STRING" id="1214101.BN159_3608"/>
<evidence type="ECO:0000256" key="2">
    <source>
        <dbReference type="SAM" id="Phobius"/>
    </source>
</evidence>
<dbReference type="RefSeq" id="WP_015658364.1">
    <property type="nucleotide sequence ID" value="NC_020504.1"/>
</dbReference>
<gene>
    <name evidence="3" type="ORF">BN159_3608</name>
</gene>
<dbReference type="AlphaFoldDB" id="K4R4D7"/>
<dbReference type="EMBL" id="HE971709">
    <property type="protein sequence ID" value="CCK27987.1"/>
    <property type="molecule type" value="Genomic_DNA"/>
</dbReference>
<feature type="region of interest" description="Disordered" evidence="1">
    <location>
        <begin position="176"/>
        <end position="278"/>
    </location>
</feature>
<dbReference type="KEGG" id="sdv:BN159_3608"/>
<dbReference type="OrthoDB" id="4339088at2"/>
<feature type="transmembrane region" description="Helical" evidence="2">
    <location>
        <begin position="23"/>
        <end position="41"/>
    </location>
</feature>
<name>K4R4D7_STRDJ</name>
<keyword evidence="2" id="KW-0812">Transmembrane</keyword>
<keyword evidence="4" id="KW-1185">Reference proteome</keyword>
<keyword evidence="2" id="KW-0472">Membrane</keyword>
<feature type="compositionally biased region" description="Low complexity" evidence="1">
    <location>
        <begin position="176"/>
        <end position="186"/>
    </location>
</feature>
<proteinExistence type="predicted"/>
<keyword evidence="2" id="KW-1133">Transmembrane helix</keyword>
<dbReference type="eggNOG" id="ENOG5030HUB">
    <property type="taxonomic scope" value="Bacteria"/>
</dbReference>
<dbReference type="HOGENOM" id="CLU_811152_0_0_11"/>
<accession>K4R4D7</accession>
<evidence type="ECO:0000256" key="1">
    <source>
        <dbReference type="SAM" id="MobiDB-lite"/>
    </source>
</evidence>
<feature type="compositionally biased region" description="Basic and acidic residues" evidence="1">
    <location>
        <begin position="202"/>
        <end position="212"/>
    </location>
</feature>
<protein>
    <submittedName>
        <fullName evidence="3">Uncharacterized protein</fullName>
    </submittedName>
</protein>
<evidence type="ECO:0000313" key="3">
    <source>
        <dbReference type="EMBL" id="CCK27987.1"/>
    </source>
</evidence>
<dbReference type="PATRIC" id="fig|1214101.3.peg.3660"/>
<reference evidence="3 4" key="1">
    <citation type="journal article" date="2012" name="J. Bacteriol.">
        <title>Genome sequence of the bacterium Streptomyces davawensis JCM 4913 and heterologous production of the unique antibiotic roseoflavin.</title>
        <authorList>
            <person name="Jankowitsch F."/>
            <person name="Schwarz J."/>
            <person name="Ruckert C."/>
            <person name="Gust B."/>
            <person name="Szczepanowski R."/>
            <person name="Blom J."/>
            <person name="Pelzer S."/>
            <person name="Kalinowski J."/>
            <person name="Mack M."/>
        </authorList>
    </citation>
    <scope>NUCLEOTIDE SEQUENCE [LARGE SCALE GENOMIC DNA]</scope>
    <source>
        <strain evidence="4">DSM 101723 / JCM 4913 / KCC S-0913 / 768</strain>
    </source>
</reference>
<organism evidence="3 4">
    <name type="scientific">Streptomyces davaonensis (strain DSM 101723 / JCM 4913 / KCC S-0913 / 768)</name>
    <dbReference type="NCBI Taxonomy" id="1214101"/>
    <lineage>
        <taxon>Bacteria</taxon>
        <taxon>Bacillati</taxon>
        <taxon>Actinomycetota</taxon>
        <taxon>Actinomycetes</taxon>
        <taxon>Kitasatosporales</taxon>
        <taxon>Streptomycetaceae</taxon>
        <taxon>Streptomyces</taxon>
    </lineage>
</organism>
<dbReference type="Proteomes" id="UP000008043">
    <property type="component" value="Chromosome"/>
</dbReference>
<evidence type="ECO:0000313" key="4">
    <source>
        <dbReference type="Proteomes" id="UP000008043"/>
    </source>
</evidence>
<sequence length="313" mass="32226">MTPPAAPPAAALRIPRTAAGRRALYLALLVGGLFALGLLWGQQAQAVDGVPAGEVRASLGRVVEQVGHAPTARDSAPTARDSAPTAQDPAPQQSPLPEAPLRDGADGDRILQPVTEHLVPAVGERVVRPVGDVVGAVTEGLDDARETLLPESPEQPELPALPGLSELPALPELPVETLPAPTTTAPQPEPEQEQGASSTGDSARRAKAEKGTPHGPRSSTSYDVTVDRAVAYPHHRADSVPPAPAPAPHAPADGPGGALDHQATMDNGTPRHGDAHAVALNHRAPLLLVPGAAARVDADETRDEYRDIPVSPA</sequence>